<feature type="transmembrane region" description="Helical" evidence="13">
    <location>
        <begin position="63"/>
        <end position="85"/>
    </location>
</feature>
<accession>A0A498LTR6</accession>
<evidence type="ECO:0000256" key="12">
    <source>
        <dbReference type="ARBA" id="ARBA00023303"/>
    </source>
</evidence>
<dbReference type="EMBL" id="QBIY01013217">
    <property type="protein sequence ID" value="RXN10184.1"/>
    <property type="molecule type" value="Genomic_DNA"/>
</dbReference>
<dbReference type="GO" id="GO:0034707">
    <property type="term" value="C:chloride channel complex"/>
    <property type="evidence" value="ECO:0007669"/>
    <property type="project" value="UniProtKB-UniRule"/>
</dbReference>
<evidence type="ECO:0000256" key="2">
    <source>
        <dbReference type="ARBA" id="ARBA00009849"/>
    </source>
</evidence>
<evidence type="ECO:0000256" key="10">
    <source>
        <dbReference type="ARBA" id="ARBA00023180"/>
    </source>
</evidence>
<dbReference type="PANTHER" id="PTHR12424">
    <property type="entry name" value="TWEETY-RELATED"/>
    <property type="match status" value="1"/>
</dbReference>
<evidence type="ECO:0000256" key="13">
    <source>
        <dbReference type="RuleBase" id="RU361114"/>
    </source>
</evidence>
<keyword evidence="6 13" id="KW-1133">Transmembrane helix</keyword>
<evidence type="ECO:0000256" key="1">
    <source>
        <dbReference type="ARBA" id="ARBA00004651"/>
    </source>
</evidence>
<dbReference type="GO" id="GO:0005886">
    <property type="term" value="C:plasma membrane"/>
    <property type="evidence" value="ECO:0007669"/>
    <property type="project" value="UniProtKB-SubCell"/>
</dbReference>
<dbReference type="GO" id="GO:0005229">
    <property type="term" value="F:intracellularly calcium-gated chloride channel activity"/>
    <property type="evidence" value="ECO:0007669"/>
    <property type="project" value="TreeGrafter"/>
</dbReference>
<evidence type="ECO:0000313" key="15">
    <source>
        <dbReference type="Proteomes" id="UP000290572"/>
    </source>
</evidence>
<proteinExistence type="inferred from homology"/>
<feature type="transmembrane region" description="Helical" evidence="13">
    <location>
        <begin position="189"/>
        <end position="209"/>
    </location>
</feature>
<keyword evidence="15" id="KW-1185">Reference proteome</keyword>
<comment type="similarity">
    <text evidence="2 13">Belongs to the tweety family.</text>
</comment>
<sequence>MLSASFLEKDSSVFDREASLIFLGCVAAAGLGVNLLCLAIYLSCLCCCRKDEEEEESKKSNSCCVTWAAVAAGLICCVAVGVGFYGNSETNDGVYQLTYSLYNANHTLAGVDSLVTGTVGGMQSGLNEHLSRLGEIFAARGDFVQTLQFMQQMSDNIIKQLLGLPDWEKAKVDLAAIADQTAYVEYYRWLTYLLILILDLIICLAACLGLAKQSRWLLTTMMVCGVLTLILSWASLGADVATAVGTSDFCVAPDKFLMNQTKDVISSDIVHYYLYCSQTLPNPFQQSLTVFQRSLTTMQIQIQGLLQFAVPLFPTAERDLLSIQHLLNNSEASLHQLTALLDCRGLNKVPSGERTYMFHLLLSNMMLDRDYDDIDDGDPFNPQSRRMTSHHSHQGNMHSFCSYSSSMGSQTSLHPPTQAVTNAPVSEYMNQSALFGGNPRYENVPLIGRGSPPPSYSPTMRATYLSMTEDQIRHFGEDFRA</sequence>
<dbReference type="InterPro" id="IPR006990">
    <property type="entry name" value="Tweety"/>
</dbReference>
<dbReference type="AlphaFoldDB" id="A0A498LTR6"/>
<gene>
    <name evidence="14" type="ORF">ROHU_030978</name>
</gene>
<evidence type="ECO:0000256" key="11">
    <source>
        <dbReference type="ARBA" id="ARBA00023214"/>
    </source>
</evidence>
<comment type="function">
    <text evidence="13">Probable chloride channel.</text>
</comment>
<keyword evidence="9 13" id="KW-0869">Chloride channel</keyword>
<evidence type="ECO:0000256" key="7">
    <source>
        <dbReference type="ARBA" id="ARBA00023065"/>
    </source>
</evidence>
<comment type="subcellular location">
    <subcellularLocation>
        <location evidence="1">Cell membrane</location>
        <topology evidence="1">Multi-pass membrane protein</topology>
    </subcellularLocation>
</comment>
<comment type="caution">
    <text evidence="13">Lacks conserved residue(s) required for the propagation of feature annotation.</text>
</comment>
<feature type="transmembrane region" description="Helical" evidence="13">
    <location>
        <begin position="216"/>
        <end position="236"/>
    </location>
</feature>
<reference evidence="14 15" key="1">
    <citation type="submission" date="2018-03" db="EMBL/GenBank/DDBJ databases">
        <title>Draft genome sequence of Rohu Carp (Labeo rohita).</title>
        <authorList>
            <person name="Das P."/>
            <person name="Kushwaha B."/>
            <person name="Joshi C.G."/>
            <person name="Kumar D."/>
            <person name="Nagpure N.S."/>
            <person name="Sahoo L."/>
            <person name="Das S.P."/>
            <person name="Bit A."/>
            <person name="Patnaik S."/>
            <person name="Meher P.K."/>
            <person name="Jayasankar P."/>
            <person name="Koringa P.G."/>
            <person name="Patel N.V."/>
            <person name="Hinsu A.T."/>
            <person name="Kumar R."/>
            <person name="Pandey M."/>
            <person name="Agarwal S."/>
            <person name="Srivastava S."/>
            <person name="Singh M."/>
            <person name="Iquebal M.A."/>
            <person name="Jaiswal S."/>
            <person name="Angadi U.B."/>
            <person name="Kumar N."/>
            <person name="Raza M."/>
            <person name="Shah T.M."/>
            <person name="Rai A."/>
            <person name="Jena J.K."/>
        </authorList>
    </citation>
    <scope>NUCLEOTIDE SEQUENCE [LARGE SCALE GENOMIC DNA]</scope>
    <source>
        <strain evidence="14">DASCIFA01</strain>
        <tissue evidence="14">Testis</tissue>
    </source>
</reference>
<keyword evidence="10" id="KW-0325">Glycoprotein</keyword>
<keyword evidence="11 13" id="KW-0868">Chloride</keyword>
<keyword evidence="4" id="KW-1003">Cell membrane</keyword>
<keyword evidence="3 13" id="KW-0813">Transport</keyword>
<name>A0A498LTR6_LABRO</name>
<keyword evidence="12 13" id="KW-0407">Ion channel</keyword>
<keyword evidence="5 13" id="KW-0812">Transmembrane</keyword>
<evidence type="ECO:0000256" key="6">
    <source>
        <dbReference type="ARBA" id="ARBA00022989"/>
    </source>
</evidence>
<dbReference type="PANTHER" id="PTHR12424:SF6">
    <property type="entry name" value="PROTEIN TWEETY HOMOLOG 2"/>
    <property type="match status" value="1"/>
</dbReference>
<dbReference type="GO" id="GO:0072320">
    <property type="term" value="F:volume-sensitive chloride channel activity"/>
    <property type="evidence" value="ECO:0007669"/>
    <property type="project" value="TreeGrafter"/>
</dbReference>
<evidence type="ECO:0000256" key="4">
    <source>
        <dbReference type="ARBA" id="ARBA00022475"/>
    </source>
</evidence>
<protein>
    <recommendedName>
        <fullName evidence="13">Protein tweety homolog</fullName>
    </recommendedName>
</protein>
<evidence type="ECO:0000256" key="3">
    <source>
        <dbReference type="ARBA" id="ARBA00022448"/>
    </source>
</evidence>
<evidence type="ECO:0000256" key="5">
    <source>
        <dbReference type="ARBA" id="ARBA00022692"/>
    </source>
</evidence>
<comment type="caution">
    <text evidence="14">The sequence shown here is derived from an EMBL/GenBank/DDBJ whole genome shotgun (WGS) entry which is preliminary data.</text>
</comment>
<dbReference type="Pfam" id="PF04906">
    <property type="entry name" value="Tweety"/>
    <property type="match status" value="1"/>
</dbReference>
<evidence type="ECO:0000256" key="9">
    <source>
        <dbReference type="ARBA" id="ARBA00023173"/>
    </source>
</evidence>
<evidence type="ECO:0000313" key="14">
    <source>
        <dbReference type="EMBL" id="RXN10184.1"/>
    </source>
</evidence>
<keyword evidence="8 13" id="KW-0472">Membrane</keyword>
<organism evidence="14 15">
    <name type="scientific">Labeo rohita</name>
    <name type="common">Indian major carp</name>
    <name type="synonym">Cyprinus rohita</name>
    <dbReference type="NCBI Taxonomy" id="84645"/>
    <lineage>
        <taxon>Eukaryota</taxon>
        <taxon>Metazoa</taxon>
        <taxon>Chordata</taxon>
        <taxon>Craniata</taxon>
        <taxon>Vertebrata</taxon>
        <taxon>Euteleostomi</taxon>
        <taxon>Actinopterygii</taxon>
        <taxon>Neopterygii</taxon>
        <taxon>Teleostei</taxon>
        <taxon>Ostariophysi</taxon>
        <taxon>Cypriniformes</taxon>
        <taxon>Cyprinidae</taxon>
        <taxon>Labeoninae</taxon>
        <taxon>Labeonini</taxon>
        <taxon>Labeo</taxon>
    </lineage>
</organism>
<keyword evidence="7 13" id="KW-0406">Ion transport</keyword>
<dbReference type="Proteomes" id="UP000290572">
    <property type="component" value="Unassembled WGS sequence"/>
</dbReference>
<evidence type="ECO:0000256" key="8">
    <source>
        <dbReference type="ARBA" id="ARBA00023136"/>
    </source>
</evidence>
<feature type="transmembrane region" description="Helical" evidence="13">
    <location>
        <begin position="20"/>
        <end position="42"/>
    </location>
</feature>